<dbReference type="InterPro" id="IPR036452">
    <property type="entry name" value="Ribo_hydro-like"/>
</dbReference>
<dbReference type="SUPFAM" id="SSF53590">
    <property type="entry name" value="Nucleoside hydrolase"/>
    <property type="match status" value="1"/>
</dbReference>
<dbReference type="InterPro" id="IPR023186">
    <property type="entry name" value="IUNH"/>
</dbReference>
<accession>A0A0R2PH52</accession>
<dbReference type="GO" id="GO:0006152">
    <property type="term" value="P:purine nucleoside catabolic process"/>
    <property type="evidence" value="ECO:0007669"/>
    <property type="project" value="TreeGrafter"/>
</dbReference>
<evidence type="ECO:0000259" key="3">
    <source>
        <dbReference type="Pfam" id="PF01156"/>
    </source>
</evidence>
<keyword evidence="1" id="KW-0378">Hydrolase</keyword>
<proteinExistence type="predicted"/>
<evidence type="ECO:0000313" key="4">
    <source>
        <dbReference type="EMBL" id="KRO36258.1"/>
    </source>
</evidence>
<evidence type="ECO:0000313" key="5">
    <source>
        <dbReference type="Proteomes" id="UP000053274"/>
    </source>
</evidence>
<keyword evidence="2" id="KW-0326">Glycosidase</keyword>
<dbReference type="GO" id="GO:0008477">
    <property type="term" value="F:purine nucleosidase activity"/>
    <property type="evidence" value="ECO:0007669"/>
    <property type="project" value="TreeGrafter"/>
</dbReference>
<name>A0A0R2PH52_9ACTN</name>
<organism evidence="4 5">
    <name type="scientific">Actinobacteria bacterium BACL15 MAG-120619-bin91</name>
    <dbReference type="NCBI Taxonomy" id="1655562"/>
    <lineage>
        <taxon>Bacteria</taxon>
        <taxon>Bacillati</taxon>
        <taxon>Actinomycetota</taxon>
        <taxon>Actinomycetes</taxon>
        <taxon>Actinomycetes incertae sedis</taxon>
        <taxon>ac1 cluster</taxon>
    </lineage>
</organism>
<dbReference type="Proteomes" id="UP000053274">
    <property type="component" value="Unassembled WGS sequence"/>
</dbReference>
<dbReference type="Pfam" id="PF01156">
    <property type="entry name" value="IU_nuc_hydro"/>
    <property type="match status" value="1"/>
</dbReference>
<dbReference type="Gene3D" id="3.90.245.10">
    <property type="entry name" value="Ribonucleoside hydrolase-like"/>
    <property type="match status" value="1"/>
</dbReference>
<dbReference type="PANTHER" id="PTHR12304">
    <property type="entry name" value="INOSINE-URIDINE PREFERRING NUCLEOSIDE HYDROLASE"/>
    <property type="match status" value="1"/>
</dbReference>
<evidence type="ECO:0000256" key="2">
    <source>
        <dbReference type="ARBA" id="ARBA00023295"/>
    </source>
</evidence>
<evidence type="ECO:0000256" key="1">
    <source>
        <dbReference type="ARBA" id="ARBA00022801"/>
    </source>
</evidence>
<protein>
    <recommendedName>
        <fullName evidence="3">Inosine/uridine-preferring nucleoside hydrolase domain-containing protein</fullName>
    </recommendedName>
</protein>
<reference evidence="4 5" key="1">
    <citation type="submission" date="2015-10" db="EMBL/GenBank/DDBJ databases">
        <title>Metagenome-Assembled Genomes uncover a global brackish microbiome.</title>
        <authorList>
            <person name="Hugerth L.W."/>
            <person name="Larsson J."/>
            <person name="Alneberg J."/>
            <person name="Lindh M.V."/>
            <person name="Legrand C."/>
            <person name="Pinhassi J."/>
            <person name="Andersson A.F."/>
        </authorList>
    </citation>
    <scope>NUCLEOTIDE SEQUENCE [LARGE SCALE GENOMIC DNA]</scope>
    <source>
        <strain evidence="4">BACL15 MAG-120619-bin91</strain>
    </source>
</reference>
<dbReference type="PANTHER" id="PTHR12304:SF4">
    <property type="entry name" value="URIDINE NUCLEOSIDASE"/>
    <property type="match status" value="1"/>
</dbReference>
<dbReference type="InterPro" id="IPR001910">
    <property type="entry name" value="Inosine/uridine_hydrolase_dom"/>
</dbReference>
<comment type="caution">
    <text evidence="4">The sequence shown here is derived from an EMBL/GenBank/DDBJ whole genome shotgun (WGS) entry which is preliminary data.</text>
</comment>
<dbReference type="EMBL" id="LIAM01000018">
    <property type="protein sequence ID" value="KRO36258.1"/>
    <property type="molecule type" value="Genomic_DNA"/>
</dbReference>
<feature type="domain" description="Inosine/uridine-preferring nucleoside hydrolase" evidence="3">
    <location>
        <begin position="4"/>
        <end position="251"/>
    </location>
</feature>
<dbReference type="AlphaFoldDB" id="A0A0R2PH52"/>
<sequence length="288" mass="31737">MHKIILDTDIGTDVDDALALAVLLGSKEVDLIGITTVYGDARLRSTIAMHLCSLVNRTIPTYIGESKPISGREVWMSGSEGNNFEDLDSFIPLSTSAVEFLVNAVITQPESIDVIAIGPLTNIARAIQSNQYFEKMVKRVWIMGGDFTQSKVEHNFKCDIDAARIVLESSVPISILDLPNSQKTIIRMEEIEQIRNVPALGALLHSEIMSWIQPRNQDWTTPHDPIAALSLLAPEFFESSPAGQVKIDSQGMSFWNESPSGNVVLLNPLHPELAVKRMIELITNCSKA</sequence>
<gene>
    <name evidence="4" type="ORF">ABR54_01745</name>
</gene>
<dbReference type="GO" id="GO:0005829">
    <property type="term" value="C:cytosol"/>
    <property type="evidence" value="ECO:0007669"/>
    <property type="project" value="TreeGrafter"/>
</dbReference>